<comment type="cofactor">
    <cofactor evidence="1">
        <name>FAD</name>
        <dbReference type="ChEBI" id="CHEBI:57692"/>
    </cofactor>
</comment>
<evidence type="ECO:0000259" key="5">
    <source>
        <dbReference type="Pfam" id="PF01266"/>
    </source>
</evidence>
<evidence type="ECO:0000256" key="3">
    <source>
        <dbReference type="ARBA" id="ARBA00022827"/>
    </source>
</evidence>
<proteinExistence type="predicted"/>
<keyword evidence="3" id="KW-0274">FAD</keyword>
<keyword evidence="7" id="KW-1185">Reference proteome</keyword>
<reference evidence="7" key="1">
    <citation type="submission" date="2017-06" db="EMBL/GenBank/DDBJ databases">
        <authorList>
            <person name="Varghese N."/>
            <person name="Submissions S."/>
        </authorList>
    </citation>
    <scope>NUCLEOTIDE SEQUENCE [LARGE SCALE GENOMIC DNA]</scope>
    <source>
        <strain evidence="7">JCM 23211</strain>
    </source>
</reference>
<keyword evidence="2" id="KW-0285">Flavoprotein</keyword>
<name>A0A239GFI5_9NOCA</name>
<feature type="domain" description="FAD dependent oxidoreductase" evidence="5">
    <location>
        <begin position="3"/>
        <end position="339"/>
    </location>
</feature>
<dbReference type="SUPFAM" id="SSF51905">
    <property type="entry name" value="FAD/NAD(P)-binding domain"/>
    <property type="match status" value="1"/>
</dbReference>
<dbReference type="Gene3D" id="3.50.50.60">
    <property type="entry name" value="FAD/NAD(P)-binding domain"/>
    <property type="match status" value="1"/>
</dbReference>
<accession>A0A239GFI5</accession>
<dbReference type="OrthoDB" id="9806452at2"/>
<dbReference type="EMBL" id="FZOW01000004">
    <property type="protein sequence ID" value="SNS67508.1"/>
    <property type="molecule type" value="Genomic_DNA"/>
</dbReference>
<dbReference type="PANTHER" id="PTHR10961:SF7">
    <property type="entry name" value="FAD DEPENDENT OXIDOREDUCTASE DOMAIN-CONTAINING PROTEIN"/>
    <property type="match status" value="1"/>
</dbReference>
<sequence>MNVVVVGGGVIGAASAWVLASRGHAVTLLEQFGPGHKNGASHGSSRIFRHAYADDYHVQLASRAYTLWRELEKSTNTELLTLTGAVDHGLPGTVTPRVDALARGGLRSEVLSPAEAEKRWPGLRFDTTVLYHPDAGRLHADRSVAAFTDAAQAAGATVDYGSAVREIRATEVSTDTTTYSADHIVVAAGAWTSTLVGAHVDLPSLVTTQEQPAHFLPTVDADWPSFIHHPGAELRTEGIYGLLGEEGVKIGEHATGPVVHPDTRDFTPTPDGVERLKDYARAWLPGVDADSADPLTCLYTCTPDSNFVVDRTGNLTVAGGFSGHGFKFAPAIGELVADLVDGGVAPEVYRFTRPTSTRAGATRAGATPAGANVTFGHLK</sequence>
<evidence type="ECO:0000313" key="6">
    <source>
        <dbReference type="EMBL" id="SNS67508.1"/>
    </source>
</evidence>
<dbReference type="PANTHER" id="PTHR10961">
    <property type="entry name" value="PEROXISOMAL SARCOSINE OXIDASE"/>
    <property type="match status" value="1"/>
</dbReference>
<dbReference type="GO" id="GO:0008115">
    <property type="term" value="F:sarcosine oxidase activity"/>
    <property type="evidence" value="ECO:0007669"/>
    <property type="project" value="TreeGrafter"/>
</dbReference>
<gene>
    <name evidence="6" type="ORF">SAMN05421642_104201</name>
</gene>
<dbReference type="RefSeq" id="WP_089245124.1">
    <property type="nucleotide sequence ID" value="NZ_FZOW01000004.1"/>
</dbReference>
<evidence type="ECO:0000313" key="7">
    <source>
        <dbReference type="Proteomes" id="UP000198327"/>
    </source>
</evidence>
<dbReference type="AlphaFoldDB" id="A0A239GFI5"/>
<dbReference type="Gene3D" id="3.30.9.10">
    <property type="entry name" value="D-Amino Acid Oxidase, subunit A, domain 2"/>
    <property type="match status" value="1"/>
</dbReference>
<dbReference type="Proteomes" id="UP000198327">
    <property type="component" value="Unassembled WGS sequence"/>
</dbReference>
<dbReference type="InterPro" id="IPR036188">
    <property type="entry name" value="FAD/NAD-bd_sf"/>
</dbReference>
<evidence type="ECO:0000256" key="4">
    <source>
        <dbReference type="ARBA" id="ARBA00023002"/>
    </source>
</evidence>
<dbReference type="STRING" id="398843.A3K89_16570"/>
<dbReference type="Pfam" id="PF01266">
    <property type="entry name" value="DAO"/>
    <property type="match status" value="1"/>
</dbReference>
<dbReference type="SUPFAM" id="SSF54373">
    <property type="entry name" value="FAD-linked reductases, C-terminal domain"/>
    <property type="match status" value="1"/>
</dbReference>
<protein>
    <submittedName>
        <fullName evidence="6">Sarcosine oxidase</fullName>
    </submittedName>
</protein>
<organism evidence="6 7">
    <name type="scientific">Rhodococcoides kyotonense</name>
    <dbReference type="NCBI Taxonomy" id="398843"/>
    <lineage>
        <taxon>Bacteria</taxon>
        <taxon>Bacillati</taxon>
        <taxon>Actinomycetota</taxon>
        <taxon>Actinomycetes</taxon>
        <taxon>Mycobacteriales</taxon>
        <taxon>Nocardiaceae</taxon>
        <taxon>Rhodococcoides</taxon>
    </lineage>
</organism>
<dbReference type="InterPro" id="IPR045170">
    <property type="entry name" value="MTOX"/>
</dbReference>
<evidence type="ECO:0000256" key="1">
    <source>
        <dbReference type="ARBA" id="ARBA00001974"/>
    </source>
</evidence>
<keyword evidence="4" id="KW-0560">Oxidoreductase</keyword>
<dbReference type="InterPro" id="IPR006076">
    <property type="entry name" value="FAD-dep_OxRdtase"/>
</dbReference>
<dbReference type="GO" id="GO:0050660">
    <property type="term" value="F:flavin adenine dinucleotide binding"/>
    <property type="evidence" value="ECO:0007669"/>
    <property type="project" value="InterPro"/>
</dbReference>
<evidence type="ECO:0000256" key="2">
    <source>
        <dbReference type="ARBA" id="ARBA00022630"/>
    </source>
</evidence>